<evidence type="ECO:0000313" key="7">
    <source>
        <dbReference type="EMBL" id="AGG65506.1"/>
    </source>
</evidence>
<evidence type="ECO:0000256" key="5">
    <source>
        <dbReference type="ARBA" id="ARBA00023136"/>
    </source>
</evidence>
<dbReference type="HOGENOM" id="CLU_029243_3_1_11"/>
<keyword evidence="5 6" id="KW-0472">Membrane</keyword>
<feature type="transmembrane region" description="Helical" evidence="6">
    <location>
        <begin position="102"/>
        <end position="120"/>
    </location>
</feature>
<sequence length="459" mass="49413">MSTLERLKLRRTEMWLLLLATVVVAVMFISLEVALGNELGMHIVMLIGGYIGVFTIAHLAMAWVAPFADQIMLPVVALLNGIGLVMIYRLDLATGYSTVNSQLMWTLVGAVLMVVVLVLLRDYKSLSRYSYLLGVIGLVLLALPLVWPQPGGVEARIWIWLGPFSIQPGEFSKILLLLFFAQLLATKRALFTVAGYRFLGMDFPRLRDLAPILVVWALAILIMAGANDFGPALLLFSTVLAMVYLATGRGSWLLIGAVLVATGAYAVYQVSGKIQERVQNFIDPVAHYDTTGFQLSQSLFGMSWGGITGTGIGQGYPNMIPVVHSDFILAAIGEELGLIGLSAIIVLFGILVTRGLRTATLARDSYGKLVASGLSMTIMIQIFVVVAGISALMPMTGLTTPYMSQGGSSLMANYILLAILLRISDSARRPAMIKQLEQQGIDPEVAGTSGNTANPGVNA</sequence>
<evidence type="ECO:0000256" key="1">
    <source>
        <dbReference type="ARBA" id="ARBA00004141"/>
    </source>
</evidence>
<dbReference type="RefSeq" id="WP_015649963.1">
    <property type="nucleotide sequence ID" value="NC_020506.1"/>
</dbReference>
<reference evidence="7 8" key="1">
    <citation type="submission" date="2013-02" db="EMBL/GenBank/DDBJ databases">
        <title>The complete genome sequence of Corynebacterium callunae DSM 20147.</title>
        <authorList>
            <person name="Ruckert C."/>
            <person name="Albersmeier A."/>
            <person name="Kalinowski J."/>
        </authorList>
    </citation>
    <scope>NUCLEOTIDE SEQUENCE [LARGE SCALE GENOMIC DNA]</scope>
    <source>
        <strain evidence="7 8">DSM 20147</strain>
    </source>
</reference>
<feature type="transmembrane region" description="Helical" evidence="6">
    <location>
        <begin position="129"/>
        <end position="147"/>
    </location>
</feature>
<dbReference type="PANTHER" id="PTHR30474">
    <property type="entry name" value="CELL CYCLE PROTEIN"/>
    <property type="match status" value="1"/>
</dbReference>
<feature type="transmembrane region" description="Helical" evidence="6">
    <location>
        <begin position="327"/>
        <end position="352"/>
    </location>
</feature>
<dbReference type="AlphaFoldDB" id="M1TMF8"/>
<keyword evidence="3" id="KW-0133">Cell shape</keyword>
<proteinExistence type="predicted"/>
<protein>
    <submittedName>
        <fullName evidence="7">Cell division protein</fullName>
    </submittedName>
</protein>
<evidence type="ECO:0000256" key="3">
    <source>
        <dbReference type="ARBA" id="ARBA00022960"/>
    </source>
</evidence>
<dbReference type="PATRIC" id="fig|1121353.3.peg.53"/>
<dbReference type="OrthoDB" id="9812661at2"/>
<organism evidence="7 8">
    <name type="scientific">Corynebacterium callunae DSM 20147</name>
    <dbReference type="NCBI Taxonomy" id="1121353"/>
    <lineage>
        <taxon>Bacteria</taxon>
        <taxon>Bacillati</taxon>
        <taxon>Actinomycetota</taxon>
        <taxon>Actinomycetes</taxon>
        <taxon>Mycobacteriales</taxon>
        <taxon>Corynebacteriaceae</taxon>
        <taxon>Corynebacterium</taxon>
    </lineage>
</organism>
<dbReference type="Pfam" id="PF01098">
    <property type="entry name" value="FTSW_RODA_SPOVE"/>
    <property type="match status" value="1"/>
</dbReference>
<evidence type="ECO:0000313" key="8">
    <source>
        <dbReference type="Proteomes" id="UP000011760"/>
    </source>
</evidence>
<dbReference type="EMBL" id="CP004354">
    <property type="protein sequence ID" value="AGG65506.1"/>
    <property type="molecule type" value="Genomic_DNA"/>
</dbReference>
<name>M1TMF8_9CORY</name>
<evidence type="ECO:0000256" key="2">
    <source>
        <dbReference type="ARBA" id="ARBA00022692"/>
    </source>
</evidence>
<keyword evidence="2 6" id="KW-0812">Transmembrane</keyword>
<feature type="transmembrane region" description="Helical" evidence="6">
    <location>
        <begin position="43"/>
        <end position="64"/>
    </location>
</feature>
<keyword evidence="7" id="KW-0131">Cell cycle</keyword>
<dbReference type="PANTHER" id="PTHR30474:SF3">
    <property type="entry name" value="PEPTIDOGLYCAN GLYCOSYLTRANSFERASE RODA"/>
    <property type="match status" value="1"/>
</dbReference>
<dbReference type="KEGG" id="ccn:H924_00230"/>
<dbReference type="InterPro" id="IPR001182">
    <property type="entry name" value="FtsW/RodA"/>
</dbReference>
<dbReference type="GO" id="GO:0005886">
    <property type="term" value="C:plasma membrane"/>
    <property type="evidence" value="ECO:0007669"/>
    <property type="project" value="TreeGrafter"/>
</dbReference>
<gene>
    <name evidence="7" type="ORF">H924_00230</name>
</gene>
<keyword evidence="8" id="KW-1185">Reference proteome</keyword>
<evidence type="ECO:0000256" key="6">
    <source>
        <dbReference type="SAM" id="Phobius"/>
    </source>
</evidence>
<dbReference type="GO" id="GO:0008360">
    <property type="term" value="P:regulation of cell shape"/>
    <property type="evidence" value="ECO:0007669"/>
    <property type="project" value="UniProtKB-KW"/>
</dbReference>
<accession>M1TMF8</accession>
<dbReference type="GO" id="GO:0032153">
    <property type="term" value="C:cell division site"/>
    <property type="evidence" value="ECO:0007669"/>
    <property type="project" value="TreeGrafter"/>
</dbReference>
<evidence type="ECO:0000256" key="4">
    <source>
        <dbReference type="ARBA" id="ARBA00022989"/>
    </source>
</evidence>
<dbReference type="Proteomes" id="UP000011760">
    <property type="component" value="Chromosome"/>
</dbReference>
<feature type="transmembrane region" description="Helical" evidence="6">
    <location>
        <begin position="12"/>
        <end position="31"/>
    </location>
</feature>
<dbReference type="GO" id="GO:0015648">
    <property type="term" value="F:lipid-linked peptidoglycan transporter activity"/>
    <property type="evidence" value="ECO:0007669"/>
    <property type="project" value="TreeGrafter"/>
</dbReference>
<dbReference type="STRING" id="1121353.H924_00230"/>
<feature type="transmembrane region" description="Helical" evidence="6">
    <location>
        <begin position="71"/>
        <end position="90"/>
    </location>
</feature>
<feature type="transmembrane region" description="Helical" evidence="6">
    <location>
        <begin position="373"/>
        <end position="393"/>
    </location>
</feature>
<feature type="transmembrane region" description="Helical" evidence="6">
    <location>
        <begin position="405"/>
        <end position="424"/>
    </location>
</feature>
<keyword evidence="7" id="KW-0132">Cell division</keyword>
<feature type="transmembrane region" description="Helical" evidence="6">
    <location>
        <begin position="252"/>
        <end position="271"/>
    </location>
</feature>
<dbReference type="GO" id="GO:0051301">
    <property type="term" value="P:cell division"/>
    <property type="evidence" value="ECO:0007669"/>
    <property type="project" value="UniProtKB-KW"/>
</dbReference>
<keyword evidence="4 6" id="KW-1133">Transmembrane helix</keyword>
<dbReference type="eggNOG" id="COG0772">
    <property type="taxonomic scope" value="Bacteria"/>
</dbReference>
<comment type="subcellular location">
    <subcellularLocation>
        <location evidence="1">Membrane</location>
        <topology evidence="1">Multi-pass membrane protein</topology>
    </subcellularLocation>
</comment>